<feature type="non-terminal residue" evidence="10">
    <location>
        <position position="907"/>
    </location>
</feature>
<comment type="subcellular location">
    <subcellularLocation>
        <location evidence="1">Nucleus</location>
    </subcellularLocation>
</comment>
<keyword evidence="2" id="KW-0479">Metal-binding</keyword>
<dbReference type="PROSITE" id="PS00463">
    <property type="entry name" value="ZN2_CY6_FUNGAL_1"/>
    <property type="match status" value="1"/>
</dbReference>
<dbReference type="InterPro" id="IPR036864">
    <property type="entry name" value="Zn2-C6_fun-type_DNA-bd_sf"/>
</dbReference>
<dbReference type="AlphaFoldDB" id="A0A9P6DUY4"/>
<keyword evidence="3" id="KW-0862">Zinc</keyword>
<dbReference type="InterPro" id="IPR051615">
    <property type="entry name" value="Transcr_Regulatory_Elem"/>
</dbReference>
<feature type="region of interest" description="Disordered" evidence="8">
    <location>
        <begin position="1"/>
        <end position="56"/>
    </location>
</feature>
<dbReference type="OrthoDB" id="2123952at2759"/>
<gene>
    <name evidence="10" type="ORF">BS47DRAFT_1315770</name>
</gene>
<evidence type="ECO:0000256" key="3">
    <source>
        <dbReference type="ARBA" id="ARBA00022833"/>
    </source>
</evidence>
<evidence type="ECO:0000256" key="7">
    <source>
        <dbReference type="ARBA" id="ARBA00023242"/>
    </source>
</evidence>
<dbReference type="EMBL" id="MU128945">
    <property type="protein sequence ID" value="KAF9515856.1"/>
    <property type="molecule type" value="Genomic_DNA"/>
</dbReference>
<feature type="domain" description="Zn(2)-C6 fungal-type" evidence="9">
    <location>
        <begin position="61"/>
        <end position="91"/>
    </location>
</feature>
<evidence type="ECO:0000256" key="6">
    <source>
        <dbReference type="ARBA" id="ARBA00023163"/>
    </source>
</evidence>
<evidence type="ECO:0000313" key="10">
    <source>
        <dbReference type="EMBL" id="KAF9515856.1"/>
    </source>
</evidence>
<feature type="region of interest" description="Disordered" evidence="8">
    <location>
        <begin position="281"/>
        <end position="321"/>
    </location>
</feature>
<evidence type="ECO:0000313" key="11">
    <source>
        <dbReference type="Proteomes" id="UP000886523"/>
    </source>
</evidence>
<evidence type="ECO:0000256" key="5">
    <source>
        <dbReference type="ARBA" id="ARBA00023125"/>
    </source>
</evidence>
<dbReference type="PANTHER" id="PTHR31313:SF78">
    <property type="entry name" value="TRANSCRIPTION FACTOR DOMAIN-CONTAINING PROTEIN"/>
    <property type="match status" value="1"/>
</dbReference>
<dbReference type="PANTHER" id="PTHR31313">
    <property type="entry name" value="TY1 ENHANCER ACTIVATOR"/>
    <property type="match status" value="1"/>
</dbReference>
<evidence type="ECO:0000259" key="9">
    <source>
        <dbReference type="PROSITE" id="PS50048"/>
    </source>
</evidence>
<dbReference type="GO" id="GO:0003677">
    <property type="term" value="F:DNA binding"/>
    <property type="evidence" value="ECO:0007669"/>
    <property type="project" value="UniProtKB-KW"/>
</dbReference>
<evidence type="ECO:0000256" key="4">
    <source>
        <dbReference type="ARBA" id="ARBA00023015"/>
    </source>
</evidence>
<name>A0A9P6DUY4_9AGAM</name>
<dbReference type="SUPFAM" id="SSF57701">
    <property type="entry name" value="Zn2/Cys6 DNA-binding domain"/>
    <property type="match status" value="1"/>
</dbReference>
<keyword evidence="11" id="KW-1185">Reference proteome</keyword>
<organism evidence="10 11">
    <name type="scientific">Hydnum rufescens UP504</name>
    <dbReference type="NCBI Taxonomy" id="1448309"/>
    <lineage>
        <taxon>Eukaryota</taxon>
        <taxon>Fungi</taxon>
        <taxon>Dikarya</taxon>
        <taxon>Basidiomycota</taxon>
        <taxon>Agaricomycotina</taxon>
        <taxon>Agaricomycetes</taxon>
        <taxon>Cantharellales</taxon>
        <taxon>Hydnaceae</taxon>
        <taxon>Hydnum</taxon>
    </lineage>
</organism>
<dbReference type="GO" id="GO:0005634">
    <property type="term" value="C:nucleus"/>
    <property type="evidence" value="ECO:0007669"/>
    <property type="project" value="UniProtKB-SubCell"/>
</dbReference>
<proteinExistence type="predicted"/>
<dbReference type="GO" id="GO:0008270">
    <property type="term" value="F:zinc ion binding"/>
    <property type="evidence" value="ECO:0007669"/>
    <property type="project" value="InterPro"/>
</dbReference>
<feature type="compositionally biased region" description="Polar residues" evidence="8">
    <location>
        <begin position="304"/>
        <end position="321"/>
    </location>
</feature>
<feature type="region of interest" description="Disordered" evidence="8">
    <location>
        <begin position="90"/>
        <end position="139"/>
    </location>
</feature>
<dbReference type="CDD" id="cd00067">
    <property type="entry name" value="GAL4"/>
    <property type="match status" value="1"/>
</dbReference>
<dbReference type="CDD" id="cd12148">
    <property type="entry name" value="fungal_TF_MHR"/>
    <property type="match status" value="1"/>
</dbReference>
<accession>A0A9P6DUY4</accession>
<dbReference type="Gene3D" id="4.10.240.10">
    <property type="entry name" value="Zn(2)-C6 fungal-type DNA-binding domain"/>
    <property type="match status" value="1"/>
</dbReference>
<comment type="caution">
    <text evidence="10">The sequence shown here is derived from an EMBL/GenBank/DDBJ whole genome shotgun (WGS) entry which is preliminary data.</text>
</comment>
<feature type="compositionally biased region" description="Polar residues" evidence="8">
    <location>
        <begin position="1"/>
        <end position="10"/>
    </location>
</feature>
<reference evidence="10" key="1">
    <citation type="journal article" date="2020" name="Nat. Commun.">
        <title>Large-scale genome sequencing of mycorrhizal fungi provides insights into the early evolution of symbiotic traits.</title>
        <authorList>
            <person name="Miyauchi S."/>
            <person name="Kiss E."/>
            <person name="Kuo A."/>
            <person name="Drula E."/>
            <person name="Kohler A."/>
            <person name="Sanchez-Garcia M."/>
            <person name="Morin E."/>
            <person name="Andreopoulos B."/>
            <person name="Barry K.W."/>
            <person name="Bonito G."/>
            <person name="Buee M."/>
            <person name="Carver A."/>
            <person name="Chen C."/>
            <person name="Cichocki N."/>
            <person name="Clum A."/>
            <person name="Culley D."/>
            <person name="Crous P.W."/>
            <person name="Fauchery L."/>
            <person name="Girlanda M."/>
            <person name="Hayes R.D."/>
            <person name="Keri Z."/>
            <person name="LaButti K."/>
            <person name="Lipzen A."/>
            <person name="Lombard V."/>
            <person name="Magnuson J."/>
            <person name="Maillard F."/>
            <person name="Murat C."/>
            <person name="Nolan M."/>
            <person name="Ohm R.A."/>
            <person name="Pangilinan J."/>
            <person name="Pereira M.F."/>
            <person name="Perotto S."/>
            <person name="Peter M."/>
            <person name="Pfister S."/>
            <person name="Riley R."/>
            <person name="Sitrit Y."/>
            <person name="Stielow J.B."/>
            <person name="Szollosi G."/>
            <person name="Zifcakova L."/>
            <person name="Stursova M."/>
            <person name="Spatafora J.W."/>
            <person name="Tedersoo L."/>
            <person name="Vaario L.M."/>
            <person name="Yamada A."/>
            <person name="Yan M."/>
            <person name="Wang P."/>
            <person name="Xu J."/>
            <person name="Bruns T."/>
            <person name="Baldrian P."/>
            <person name="Vilgalys R."/>
            <person name="Dunand C."/>
            <person name="Henrissat B."/>
            <person name="Grigoriev I.V."/>
            <person name="Hibbett D."/>
            <person name="Nagy L.G."/>
            <person name="Martin F.M."/>
        </authorList>
    </citation>
    <scope>NUCLEOTIDE SEQUENCE</scope>
    <source>
        <strain evidence="10">UP504</strain>
    </source>
</reference>
<dbReference type="InterPro" id="IPR001138">
    <property type="entry name" value="Zn2Cys6_DnaBD"/>
</dbReference>
<dbReference type="Proteomes" id="UP000886523">
    <property type="component" value="Unassembled WGS sequence"/>
</dbReference>
<evidence type="ECO:0000256" key="8">
    <source>
        <dbReference type="SAM" id="MobiDB-lite"/>
    </source>
</evidence>
<dbReference type="Pfam" id="PF00172">
    <property type="entry name" value="Zn_clus"/>
    <property type="match status" value="1"/>
</dbReference>
<keyword evidence="5" id="KW-0238">DNA-binding</keyword>
<keyword evidence="6" id="KW-0804">Transcription</keyword>
<dbReference type="SMART" id="SM00066">
    <property type="entry name" value="GAL4"/>
    <property type="match status" value="1"/>
</dbReference>
<keyword evidence="7" id="KW-0539">Nucleus</keyword>
<sequence>MKMSINTAGVSSPEGPQGVSGDTPGRPDSPNADHSEGPTPRTGISMQSSKAVNSKNRVPLACHACRFRKIKCDAKQPTCTICSRNERACIYDDGPKRRGPDRRPRAQRPRRIAPGSHVTSAATPRSPSHSDTDRSTKGSLESMITMQTTLASEGRQPALGNMPLDPAPIRQFKHPAHGGDSETSASVPPMADRTVPGVYPMFDSFDLSARVTTTLLHQCSPESLSPQNISPLGSLQPGPSNLNHNFSFALDSSISPMNSYISDPLPLKFFAFDSGPSTDSYDNHNTFPGTVVPDLSSQSSSSSPVTGTKSPATSQTSYDSTASMQTPSFMFQELAEYGDYYVTDDSGNEQAVSAMLSPSFVHPPESSPKMTSQPSLDFSRQIWWDQLLTYYDSDRAIATARVVDELKHLFRASNHLVSFIHVPLFFAALRSPTEREFIQPSLIFAALALSMFLKSSDLELGAKGRTTALWLRDQAQAALEASLNSGFITPGLTQAALVCIHVLCDSLTRVNEDFDATVFSFKLLVVFEASGHPQHSTSRCASSLALLDSIITSLGLLDMDASEPDVSHFARHTVPSIPMTETHLNHLHMMYPANSSVVADGGCSCSLFQIETTSPDSKTLTPSWLTCPGWNSGWSLADTRKEEQRRVVWCALALAGGCITYWMSQGGGVFDFNVWKPWKYHILFPGEALYRSKSTLNDRSPKDTIWALYARCQLLYASCLDAQKDNTLDDVQRGQFAVQAWLEAERLEAALDTHSCKFEQSSLYHGREFLFNTQNLVSFQFKRYVPHPHLGDMQFNRQKAEAWLHHRRRVATYITHGLNIITGHDNDAFSHRPIFQFHMLGMGAQALEIWQQDQGILIALELSKSLLPAIEYLGTIFPSEVQQMKYRTLRHRLAQACIQAGIPPPPP</sequence>
<feature type="compositionally biased region" description="Polar residues" evidence="8">
    <location>
        <begin position="42"/>
        <end position="56"/>
    </location>
</feature>
<feature type="compositionally biased region" description="Basic and acidic residues" evidence="8">
    <location>
        <begin position="90"/>
        <end position="104"/>
    </location>
</feature>
<protein>
    <recommendedName>
        <fullName evidence="9">Zn(2)-C6 fungal-type domain-containing protein</fullName>
    </recommendedName>
</protein>
<evidence type="ECO:0000256" key="2">
    <source>
        <dbReference type="ARBA" id="ARBA00022723"/>
    </source>
</evidence>
<keyword evidence="4" id="KW-0805">Transcription regulation</keyword>
<evidence type="ECO:0000256" key="1">
    <source>
        <dbReference type="ARBA" id="ARBA00004123"/>
    </source>
</evidence>
<dbReference type="GO" id="GO:0000981">
    <property type="term" value="F:DNA-binding transcription factor activity, RNA polymerase II-specific"/>
    <property type="evidence" value="ECO:0007669"/>
    <property type="project" value="InterPro"/>
</dbReference>
<dbReference type="PROSITE" id="PS50048">
    <property type="entry name" value="ZN2_CY6_FUNGAL_2"/>
    <property type="match status" value="1"/>
</dbReference>
<feature type="compositionally biased region" description="Polar residues" evidence="8">
    <location>
        <begin position="117"/>
        <end position="127"/>
    </location>
</feature>